<evidence type="ECO:0000256" key="2">
    <source>
        <dbReference type="PROSITE-ProRule" id="PRU00703"/>
    </source>
</evidence>
<dbReference type="InterPro" id="IPR014710">
    <property type="entry name" value="RmlC-like_jellyroll"/>
</dbReference>
<dbReference type="InterPro" id="IPR051257">
    <property type="entry name" value="Diverse_CBS-Domain"/>
</dbReference>
<dbReference type="InterPro" id="IPR000595">
    <property type="entry name" value="cNMP-bd_dom"/>
</dbReference>
<dbReference type="PANTHER" id="PTHR43080">
    <property type="entry name" value="CBS DOMAIN-CONTAINING PROTEIN CBSX3, MITOCHONDRIAL"/>
    <property type="match status" value="1"/>
</dbReference>
<evidence type="ECO:0000259" key="4">
    <source>
        <dbReference type="PROSITE" id="PS51371"/>
    </source>
</evidence>
<feature type="domain" description="CBS" evidence="4">
    <location>
        <begin position="217"/>
        <end position="272"/>
    </location>
</feature>
<dbReference type="InterPro" id="IPR005105">
    <property type="entry name" value="GlnD_Uridyltrans_N"/>
</dbReference>
<dbReference type="Pfam" id="PF00027">
    <property type="entry name" value="cNMP_binding"/>
    <property type="match status" value="1"/>
</dbReference>
<dbReference type="PROSITE" id="PS50042">
    <property type="entry name" value="CNMP_BINDING_3"/>
    <property type="match status" value="1"/>
</dbReference>
<dbReference type="SMART" id="SM00116">
    <property type="entry name" value="CBS"/>
    <property type="match status" value="2"/>
</dbReference>
<dbReference type="CDD" id="cd05401">
    <property type="entry name" value="NT_GlnE_GlnD_like"/>
    <property type="match status" value="1"/>
</dbReference>
<dbReference type="EMBL" id="DSFP01000064">
    <property type="protein sequence ID" value="HEW46421.1"/>
    <property type="molecule type" value="Genomic_DNA"/>
</dbReference>
<evidence type="ECO:0000256" key="1">
    <source>
        <dbReference type="ARBA" id="ARBA00023122"/>
    </source>
</evidence>
<reference evidence="5" key="1">
    <citation type="journal article" date="2020" name="mSystems">
        <title>Genome- and Community-Level Interaction Insights into Carbon Utilization and Element Cycling Functions of Hydrothermarchaeota in Hydrothermal Sediment.</title>
        <authorList>
            <person name="Zhou Z."/>
            <person name="Liu Y."/>
            <person name="Xu W."/>
            <person name="Pan J."/>
            <person name="Luo Z.H."/>
            <person name="Li M."/>
        </authorList>
    </citation>
    <scope>NUCLEOTIDE SEQUENCE [LARGE SCALE GENOMIC DNA]</scope>
    <source>
        <strain evidence="5">SpSt-132</strain>
    </source>
</reference>
<dbReference type="Pfam" id="PF00571">
    <property type="entry name" value="CBS"/>
    <property type="match status" value="1"/>
</dbReference>
<dbReference type="PANTHER" id="PTHR43080:SF2">
    <property type="entry name" value="CBS DOMAIN-CONTAINING PROTEIN"/>
    <property type="match status" value="1"/>
</dbReference>
<dbReference type="SUPFAM" id="SSF51206">
    <property type="entry name" value="cAMP-binding domain-like"/>
    <property type="match status" value="1"/>
</dbReference>
<dbReference type="SMART" id="SM00100">
    <property type="entry name" value="cNMP"/>
    <property type="match status" value="1"/>
</dbReference>
<keyword evidence="1 2" id="KW-0129">CBS domain</keyword>
<accession>A0A7C2V7R2</accession>
<dbReference type="InterPro" id="IPR000644">
    <property type="entry name" value="CBS_dom"/>
</dbReference>
<dbReference type="InterPro" id="IPR018821">
    <property type="entry name" value="DUF294_put_nucleoTrafse_sb-bd"/>
</dbReference>
<organism evidence="5">
    <name type="scientific">Hydrogenobacter sp</name>
    <dbReference type="NCBI Taxonomy" id="2152829"/>
    <lineage>
        <taxon>Bacteria</taxon>
        <taxon>Pseudomonadati</taxon>
        <taxon>Aquificota</taxon>
        <taxon>Aquificia</taxon>
        <taxon>Aquificales</taxon>
        <taxon>Aquificaceae</taxon>
        <taxon>Hydrogenobacter</taxon>
    </lineage>
</organism>
<dbReference type="Gene3D" id="2.60.120.10">
    <property type="entry name" value="Jelly Rolls"/>
    <property type="match status" value="1"/>
</dbReference>
<dbReference type="SUPFAM" id="SSF54631">
    <property type="entry name" value="CBS-domain pair"/>
    <property type="match status" value="1"/>
</dbReference>
<dbReference type="Gene3D" id="3.10.580.10">
    <property type="entry name" value="CBS-domain"/>
    <property type="match status" value="1"/>
</dbReference>
<dbReference type="PROSITE" id="PS51371">
    <property type="entry name" value="CBS"/>
    <property type="match status" value="1"/>
</dbReference>
<dbReference type="CDD" id="cd00038">
    <property type="entry name" value="CAP_ED"/>
    <property type="match status" value="1"/>
</dbReference>
<proteinExistence type="predicted"/>
<feature type="domain" description="Cyclic nucleotide-binding" evidence="3">
    <location>
        <begin position="13"/>
        <end position="129"/>
    </location>
</feature>
<evidence type="ECO:0000259" key="3">
    <source>
        <dbReference type="PROSITE" id="PS50042"/>
    </source>
</evidence>
<sequence length="617" mass="71551">MLDAERFLSEIEPFNYLDKKEIQSIAHNLLVEYYKKGEIIFKEGASPLDFLYILRSGSLVLEREGEVIEYIHEGECFGYISLMTSSPPSSTAKAIEDSVVFLLNKKIFNKLISTNENFREYFARKLAKRMQNVASKGLSSVERHREISLEDINLRPILVMEGNQRVEEAIKEMVSKDSTYVLIKLPEGMGIITERDVLRKVLAKGLRPEEVKLKDVASFPVVWIESKSTLYDAMVLMARHGIRKLLVKKNGDPVGVLEDRDLIAYESKNAVLLIKEIDKAKTVEDLKYLYGLVKEQTLDLVFQGTDPEKLGEYISEINDRFMKRAVYVAMNRLGEEPLVPFSIMVLGSEGRREQSLRTDQDNALIYQDYPLLDFDPKKYFERFSKVYIDTLLEIGFPPCPGNVMISNPFWRRSAKEWRSAVKDWIEKPKEENILNVAIFFDFRNVFGDQSLTEDLWSFILQTLKENPGFLPFLAVDAVRFKPPIGFFGDFVVEKTGEHKGEIEIKKGGIFPITQGIRALALEMGIGKRNTFERIEELKRLGVFSEEYAKDLKEAYRFLLSLRFKFQAQKIKEGKEPDNYINPNRLSRAEKNTLKDVFKIIKEFQEFLYERYNLRFFE</sequence>
<gene>
    <name evidence="5" type="ORF">ENO47_07150</name>
</gene>
<protein>
    <submittedName>
        <fullName evidence="5">Cyclic nucleotide-binding/CBS domain-containing protein</fullName>
    </submittedName>
</protein>
<dbReference type="GO" id="GO:0008773">
    <property type="term" value="F:[protein-PII] uridylyltransferase activity"/>
    <property type="evidence" value="ECO:0007669"/>
    <property type="project" value="InterPro"/>
</dbReference>
<name>A0A7C2V7R2_9AQUI</name>
<dbReference type="AlphaFoldDB" id="A0A7C2V7R2"/>
<dbReference type="Pfam" id="PF03445">
    <property type="entry name" value="DUF294"/>
    <property type="match status" value="1"/>
</dbReference>
<dbReference type="InterPro" id="IPR046342">
    <property type="entry name" value="CBS_dom_sf"/>
</dbReference>
<dbReference type="InterPro" id="IPR018490">
    <property type="entry name" value="cNMP-bd_dom_sf"/>
</dbReference>
<dbReference type="Pfam" id="PF10335">
    <property type="entry name" value="DUF294_C"/>
    <property type="match status" value="1"/>
</dbReference>
<comment type="caution">
    <text evidence="5">The sequence shown here is derived from an EMBL/GenBank/DDBJ whole genome shotgun (WGS) entry which is preliminary data.</text>
</comment>
<evidence type="ECO:0000313" key="5">
    <source>
        <dbReference type="EMBL" id="HEW46421.1"/>
    </source>
</evidence>